<organism evidence="1 2">
    <name type="scientific">Bacillus aerolatus</name>
    <dbReference type="NCBI Taxonomy" id="2653354"/>
    <lineage>
        <taxon>Bacteria</taxon>
        <taxon>Bacillati</taxon>
        <taxon>Bacillota</taxon>
        <taxon>Bacilli</taxon>
        <taxon>Bacillales</taxon>
        <taxon>Bacillaceae</taxon>
        <taxon>Bacillus</taxon>
    </lineage>
</organism>
<comment type="caution">
    <text evidence="1">The sequence shown here is derived from an EMBL/GenBank/DDBJ whole genome shotgun (WGS) entry which is preliminary data.</text>
</comment>
<dbReference type="AlphaFoldDB" id="A0A6I1FH63"/>
<dbReference type="RefSeq" id="WP_152153463.1">
    <property type="nucleotide sequence ID" value="NZ_WEIO01000010.1"/>
</dbReference>
<name>A0A6I1FH63_9BACI</name>
<protein>
    <submittedName>
        <fullName evidence="1">Uncharacterized protein</fullName>
    </submittedName>
</protein>
<reference evidence="1 2" key="1">
    <citation type="submission" date="2019-10" db="EMBL/GenBank/DDBJ databases">
        <title>Bacillus aerolatum sp. nov., isolated from bioaerosol of sport playgrounds.</title>
        <authorList>
            <person name="Chen P."/>
            <person name="Zhang G."/>
        </authorList>
    </citation>
    <scope>NUCLEOTIDE SEQUENCE [LARGE SCALE GENOMIC DNA]</scope>
    <source>
        <strain evidence="1 2">CX253</strain>
    </source>
</reference>
<proteinExistence type="predicted"/>
<sequence>MGVKARGFKEFGKKLKQLEQSVQEIQGTNTVSFSELFPDTFMQRFSDFQSIQEMFDQSPFTIKNNGDLDSIPSDEWDKYVSGKTRFNSWTLMQERALSEWTARKLGL</sequence>
<evidence type="ECO:0000313" key="1">
    <source>
        <dbReference type="EMBL" id="KAB7704905.1"/>
    </source>
</evidence>
<accession>A0A6I1FH63</accession>
<dbReference type="Proteomes" id="UP000429595">
    <property type="component" value="Unassembled WGS sequence"/>
</dbReference>
<dbReference type="EMBL" id="WEIO01000010">
    <property type="protein sequence ID" value="KAB7704905.1"/>
    <property type="molecule type" value="Genomic_DNA"/>
</dbReference>
<keyword evidence="2" id="KW-1185">Reference proteome</keyword>
<gene>
    <name evidence="1" type="ORF">F9802_15175</name>
</gene>
<evidence type="ECO:0000313" key="2">
    <source>
        <dbReference type="Proteomes" id="UP000429595"/>
    </source>
</evidence>